<organism evidence="3 4">
    <name type="scientific">Parazoarcus communis SWub3 = DSM 12120</name>
    <dbReference type="NCBI Taxonomy" id="1121029"/>
    <lineage>
        <taxon>Bacteria</taxon>
        <taxon>Pseudomonadati</taxon>
        <taxon>Pseudomonadota</taxon>
        <taxon>Betaproteobacteria</taxon>
        <taxon>Rhodocyclales</taxon>
        <taxon>Zoogloeaceae</taxon>
        <taxon>Parazoarcus</taxon>
    </lineage>
</organism>
<dbReference type="InterPro" id="IPR027939">
    <property type="entry name" value="NMT1/THI5"/>
</dbReference>
<dbReference type="EMBL" id="QKOE01000014">
    <property type="protein sequence ID" value="PZA15460.1"/>
    <property type="molecule type" value="Genomic_DNA"/>
</dbReference>
<dbReference type="GO" id="GO:0009228">
    <property type="term" value="P:thiamine biosynthetic process"/>
    <property type="evidence" value="ECO:0007669"/>
    <property type="project" value="InterPro"/>
</dbReference>
<dbReference type="OrthoDB" id="8555942at2"/>
<comment type="caution">
    <text evidence="3">The sequence shown here is derived from an EMBL/GenBank/DDBJ whole genome shotgun (WGS) entry which is preliminary data.</text>
</comment>
<dbReference type="NCBIfam" id="TIGR01409">
    <property type="entry name" value="TAT_signal_seq"/>
    <property type="match status" value="1"/>
</dbReference>
<dbReference type="Gene3D" id="3.40.190.10">
    <property type="entry name" value="Periplasmic binding protein-like II"/>
    <property type="match status" value="2"/>
</dbReference>
<evidence type="ECO:0000259" key="2">
    <source>
        <dbReference type="Pfam" id="PF09084"/>
    </source>
</evidence>
<dbReference type="SUPFAM" id="SSF53850">
    <property type="entry name" value="Periplasmic binding protein-like II"/>
    <property type="match status" value="1"/>
</dbReference>
<reference evidence="3 4" key="1">
    <citation type="submission" date="2018-06" db="EMBL/GenBank/DDBJ databases">
        <title>Azoarcus communis strain SWub3 genome.</title>
        <authorList>
            <person name="Zorraquino Salvo V."/>
            <person name="Toubiana D."/>
            <person name="Blumwald E."/>
        </authorList>
    </citation>
    <scope>NUCLEOTIDE SEQUENCE [LARGE SCALE GENOMIC DNA]</scope>
    <source>
        <strain evidence="3 4">SWub3</strain>
    </source>
</reference>
<gene>
    <name evidence="3" type="ORF">DNK49_16935</name>
</gene>
<accession>A0A323UUW9</accession>
<evidence type="ECO:0000256" key="1">
    <source>
        <dbReference type="SAM" id="SignalP"/>
    </source>
</evidence>
<feature type="signal peptide" evidence="1">
    <location>
        <begin position="1"/>
        <end position="40"/>
    </location>
</feature>
<evidence type="ECO:0000313" key="4">
    <source>
        <dbReference type="Proteomes" id="UP000248259"/>
    </source>
</evidence>
<keyword evidence="1" id="KW-0732">Signal</keyword>
<protein>
    <recommendedName>
        <fullName evidence="2">SsuA/THI5-like domain-containing protein</fullName>
    </recommendedName>
</protein>
<dbReference type="InterPro" id="IPR006311">
    <property type="entry name" value="TAT_signal"/>
</dbReference>
<dbReference type="RefSeq" id="WP_110527247.1">
    <property type="nucleotide sequence ID" value="NZ_QKOE01000014.1"/>
</dbReference>
<name>A0A323UUW9_9RHOO</name>
<dbReference type="PROSITE" id="PS51318">
    <property type="entry name" value="TAT"/>
    <property type="match status" value="1"/>
</dbReference>
<dbReference type="AlphaFoldDB" id="A0A323UUW9"/>
<dbReference type="InterPro" id="IPR015168">
    <property type="entry name" value="SsuA/THI5"/>
</dbReference>
<dbReference type="Proteomes" id="UP000248259">
    <property type="component" value="Unassembled WGS sequence"/>
</dbReference>
<dbReference type="PANTHER" id="PTHR31528">
    <property type="entry name" value="4-AMINO-5-HYDROXYMETHYL-2-METHYLPYRIMIDINE PHOSPHATE SYNTHASE THI11-RELATED"/>
    <property type="match status" value="1"/>
</dbReference>
<proteinExistence type="predicted"/>
<sequence>MKDSARLTPGSNLITRRQVLKMAAAAGATLASVPFAPAFAQTRSVSLVLPWVVNGSNYWPIVGKAKGFFKSRGIDLSVSRGNGSVASAQAVGNKQFDFGVVFFGGTLVNAARGLPLQAMATVGYDALMGNIVLADSPIQAPKDFEGKRVGIVATSAEAPYWPAFAAKTGIDLNTVTRQQLDARMIERALMEKQVDAITAIGSSSLPVLSSLNVETRFIPWAKSGVGLYAAQIIALRDTINADPGLCQAMVDGILESVLYTLKNPEESLEILYKDQPEIALAKGGKDNARISQGLAQATMLADEAVNNGLGYSDIGKVADMIKLASQAGALPADGKLPVAEELVSNRFAGKIKLAADDLALIRGNVAPYLKMIGA</sequence>
<evidence type="ECO:0000313" key="3">
    <source>
        <dbReference type="EMBL" id="PZA15460.1"/>
    </source>
</evidence>
<dbReference type="Pfam" id="PF09084">
    <property type="entry name" value="NMT1"/>
    <property type="match status" value="1"/>
</dbReference>
<dbReference type="PANTHER" id="PTHR31528:SF15">
    <property type="entry name" value="RIBOFLAVIN-BINDING PROTEIN RIBY"/>
    <property type="match status" value="1"/>
</dbReference>
<feature type="chain" id="PRO_5016353418" description="SsuA/THI5-like domain-containing protein" evidence="1">
    <location>
        <begin position="41"/>
        <end position="374"/>
    </location>
</feature>
<dbReference type="InterPro" id="IPR019546">
    <property type="entry name" value="TAT_signal_bac_arc"/>
</dbReference>
<keyword evidence="4" id="KW-1185">Reference proteome</keyword>
<feature type="domain" description="SsuA/THI5-like" evidence="2">
    <location>
        <begin position="61"/>
        <end position="266"/>
    </location>
</feature>